<organism evidence="1 2">
    <name type="scientific">Naganishia cerealis</name>
    <dbReference type="NCBI Taxonomy" id="610337"/>
    <lineage>
        <taxon>Eukaryota</taxon>
        <taxon>Fungi</taxon>
        <taxon>Dikarya</taxon>
        <taxon>Basidiomycota</taxon>
        <taxon>Agaricomycotina</taxon>
        <taxon>Tremellomycetes</taxon>
        <taxon>Filobasidiales</taxon>
        <taxon>Filobasidiaceae</taxon>
        <taxon>Naganishia</taxon>
    </lineage>
</organism>
<evidence type="ECO:0000313" key="1">
    <source>
        <dbReference type="EMBL" id="KAJ9100962.1"/>
    </source>
</evidence>
<accession>A0ACC2VPY7</accession>
<gene>
    <name evidence="1" type="ORF">QFC19_005358</name>
</gene>
<protein>
    <submittedName>
        <fullName evidence="1">Uncharacterized protein</fullName>
    </submittedName>
</protein>
<reference evidence="1" key="1">
    <citation type="submission" date="2023-04" db="EMBL/GenBank/DDBJ databases">
        <title>Draft Genome sequencing of Naganishia species isolated from polar environments using Oxford Nanopore Technology.</title>
        <authorList>
            <person name="Leo P."/>
            <person name="Venkateswaran K."/>
        </authorList>
    </citation>
    <scope>NUCLEOTIDE SEQUENCE</scope>
    <source>
        <strain evidence="1">MNA-CCFEE 5261</strain>
    </source>
</reference>
<dbReference type="EMBL" id="JASBWR010000060">
    <property type="protein sequence ID" value="KAJ9100962.1"/>
    <property type="molecule type" value="Genomic_DNA"/>
</dbReference>
<dbReference type="Proteomes" id="UP001241377">
    <property type="component" value="Unassembled WGS sequence"/>
</dbReference>
<evidence type="ECO:0000313" key="2">
    <source>
        <dbReference type="Proteomes" id="UP001241377"/>
    </source>
</evidence>
<proteinExistence type="predicted"/>
<sequence>MPSLMNRACLGALRSTSASARTLTTSTCSVSRRALPTSTYIKPTLNQARSYAQVGTPPKSKKVYDSAAEAVKGVKSGDIVLSGGKPWYIFNEELSRSGFGLCGVPNTLIQALSKRSDVKNLTGVSNNAGAGERGLGLLLHTGQISKMIASYIGGNKLFESKYLKGEIDLELTPQGTLAERIRAAGAGIPAFYTPTGYGTPVQDGSVAMRNGPDGKAVVYPPKRESREFNGKQYLLEQAIKGDVAFIRAWKVDEAGNAIFRYAAHNFSGAMARSAKLTIVEAEEIVPIGSLDPMQIHLPGVYVDRIVKATTPKEIETETLAPEPGVDTKASLGSGEARAKREQIVKRAALELEDGFYVNLGIGMPTLIPSFLPEGRNVWLQSENGILGMGPLPTRKQMDADIINAGKETVTLVPGASTFDSVESFGMIRGGHVDVSVLGAMEVGANGDLANWIIPGKLVKGENTASQCLRYNGTHLYASSASIGMGGAMDLVSNPDATKIIVTTDHCDKKGNPKILDRCSLPLTGSRCVSMIITELAVFEIDRKAGKMTLKELMPGATLEEVKAKTAAKFEIGPNVQESSV</sequence>
<keyword evidence="2" id="KW-1185">Reference proteome</keyword>
<name>A0ACC2VPY7_9TREE</name>
<comment type="caution">
    <text evidence="1">The sequence shown here is derived from an EMBL/GenBank/DDBJ whole genome shotgun (WGS) entry which is preliminary data.</text>
</comment>